<dbReference type="Pfam" id="PF07369">
    <property type="entry name" value="DUF1488"/>
    <property type="match status" value="1"/>
</dbReference>
<reference evidence="2" key="1">
    <citation type="submission" date="2021-01" db="EMBL/GenBank/DDBJ databases">
        <title>Genome public.</title>
        <authorList>
            <person name="Liu C."/>
            <person name="Sun Q."/>
        </authorList>
    </citation>
    <scope>NUCLEOTIDE SEQUENCE [LARGE SCALE GENOMIC DNA]</scope>
    <source>
        <strain evidence="2">CGMCC 1.18722</strain>
    </source>
</reference>
<proteinExistence type="predicted"/>
<organism evidence="1 2">
    <name type="scientific">Zobellella iuensis</name>
    <dbReference type="NCBI Taxonomy" id="2803811"/>
    <lineage>
        <taxon>Bacteria</taxon>
        <taxon>Pseudomonadati</taxon>
        <taxon>Pseudomonadota</taxon>
        <taxon>Gammaproteobacteria</taxon>
        <taxon>Aeromonadales</taxon>
        <taxon>Aeromonadaceae</taxon>
        <taxon>Zobellella</taxon>
    </lineage>
</organism>
<dbReference type="EMBL" id="JAERTZ010000015">
    <property type="protein sequence ID" value="MBL1377044.1"/>
    <property type="molecule type" value="Genomic_DNA"/>
</dbReference>
<dbReference type="RefSeq" id="WP_202083538.1">
    <property type="nucleotide sequence ID" value="NZ_JAERTZ010000015.1"/>
</dbReference>
<gene>
    <name evidence="1" type="ORF">JKV55_06810</name>
</gene>
<dbReference type="Proteomes" id="UP000638570">
    <property type="component" value="Unassembled WGS sequence"/>
</dbReference>
<comment type="caution">
    <text evidence="1">The sequence shown here is derived from an EMBL/GenBank/DDBJ whole genome shotgun (WGS) entry which is preliminary data.</text>
</comment>
<protein>
    <submittedName>
        <fullName evidence="1">DUF1488 domain-containing protein</fullName>
    </submittedName>
</protein>
<evidence type="ECO:0000313" key="2">
    <source>
        <dbReference type="Proteomes" id="UP000638570"/>
    </source>
</evidence>
<sequence length="86" mass="9934">MNQDIIVGDDLYWQPELQRIAFTAHWQGRQIPCFIALHRLEHMSGQSLSDEANIILAFESVRFDIEELVSLQVEEEVFAPDGSLYL</sequence>
<dbReference type="Gene3D" id="3.30.160.140">
    <property type="entry name" value="Shew3726-like"/>
    <property type="match status" value="1"/>
</dbReference>
<accession>A0ABS1QQA1</accession>
<dbReference type="InterPro" id="IPR009962">
    <property type="entry name" value="DUF1488"/>
</dbReference>
<keyword evidence="2" id="KW-1185">Reference proteome</keyword>
<dbReference type="InterPro" id="IPR036692">
    <property type="entry name" value="Shew3726-like_sf"/>
</dbReference>
<dbReference type="SUPFAM" id="SSF160272">
    <property type="entry name" value="Shew3726-like"/>
    <property type="match status" value="1"/>
</dbReference>
<name>A0ABS1QQA1_9GAMM</name>
<evidence type="ECO:0000313" key="1">
    <source>
        <dbReference type="EMBL" id="MBL1377044.1"/>
    </source>
</evidence>